<feature type="region of interest" description="Disordered" evidence="1">
    <location>
        <begin position="21"/>
        <end position="68"/>
    </location>
</feature>
<reference evidence="2 3" key="1">
    <citation type="submission" date="2023-08" db="EMBL/GenBank/DDBJ databases">
        <authorList>
            <person name="Palmer J.M."/>
        </authorList>
    </citation>
    <scope>NUCLEOTIDE SEQUENCE [LARGE SCALE GENOMIC DNA]</scope>
    <source>
        <strain evidence="2 3">TWF481</strain>
    </source>
</reference>
<proteinExistence type="predicted"/>
<accession>A0AAV9VXE3</accession>
<protein>
    <submittedName>
        <fullName evidence="2">Uncharacterized protein</fullName>
    </submittedName>
</protein>
<comment type="caution">
    <text evidence="2">The sequence shown here is derived from an EMBL/GenBank/DDBJ whole genome shotgun (WGS) entry which is preliminary data.</text>
</comment>
<name>A0AAV9VXE3_9PEZI</name>
<gene>
    <name evidence="2" type="ORF">TWF481_011034</name>
</gene>
<keyword evidence="3" id="KW-1185">Reference proteome</keyword>
<evidence type="ECO:0000256" key="1">
    <source>
        <dbReference type="SAM" id="MobiDB-lite"/>
    </source>
</evidence>
<dbReference type="Proteomes" id="UP001370758">
    <property type="component" value="Unassembled WGS sequence"/>
</dbReference>
<dbReference type="AlphaFoldDB" id="A0AAV9VXE3"/>
<dbReference type="EMBL" id="JAVHJL010000008">
    <property type="protein sequence ID" value="KAK6498442.1"/>
    <property type="molecule type" value="Genomic_DNA"/>
</dbReference>
<organism evidence="2 3">
    <name type="scientific">Arthrobotrys musiformis</name>
    <dbReference type="NCBI Taxonomy" id="47236"/>
    <lineage>
        <taxon>Eukaryota</taxon>
        <taxon>Fungi</taxon>
        <taxon>Dikarya</taxon>
        <taxon>Ascomycota</taxon>
        <taxon>Pezizomycotina</taxon>
        <taxon>Orbiliomycetes</taxon>
        <taxon>Orbiliales</taxon>
        <taxon>Orbiliaceae</taxon>
        <taxon>Arthrobotrys</taxon>
    </lineage>
</organism>
<sequence>MDPRDPFLTFFQAYMYNSPMAHAQPLQPPPADIDASLPGNDEDIPPNESEAATGDGAAASRDSTPSPPAASCYIARQIFYADAITVQTTFVDNADEDTLDELVFRIFSTTNLSHLLNEIERYRGLPRDSCVFYHHGRRVVRGVELPSGMYFYCSRNFIVRLKAHVRGGPCTHGFKRFLKAQDYRKGMFY</sequence>
<evidence type="ECO:0000313" key="2">
    <source>
        <dbReference type="EMBL" id="KAK6498442.1"/>
    </source>
</evidence>
<evidence type="ECO:0000313" key="3">
    <source>
        <dbReference type="Proteomes" id="UP001370758"/>
    </source>
</evidence>